<reference evidence="3" key="1">
    <citation type="journal article" date="2019" name="Int. J. Syst. Evol. Microbiol.">
        <title>The Global Catalogue of Microorganisms (GCM) 10K type strain sequencing project: providing services to taxonomists for standard genome sequencing and annotation.</title>
        <authorList>
            <consortium name="The Broad Institute Genomics Platform"/>
            <consortium name="The Broad Institute Genome Sequencing Center for Infectious Disease"/>
            <person name="Wu L."/>
            <person name="Ma J."/>
        </authorList>
    </citation>
    <scope>NUCLEOTIDE SEQUENCE [LARGE SCALE GENOMIC DNA]</scope>
    <source>
        <strain evidence="3">CCUG 60529</strain>
    </source>
</reference>
<protein>
    <recommendedName>
        <fullName evidence="4">Nicotinate-nucleotide adenylyltransferase</fullName>
    </recommendedName>
</protein>
<dbReference type="Proteomes" id="UP001597011">
    <property type="component" value="Unassembled WGS sequence"/>
</dbReference>
<evidence type="ECO:0008006" key="4">
    <source>
        <dbReference type="Google" id="ProtNLM"/>
    </source>
</evidence>
<keyword evidence="3" id="KW-1185">Reference proteome</keyword>
<keyword evidence="1" id="KW-0732">Signal</keyword>
<accession>A0ABW3BVB4</accession>
<dbReference type="RefSeq" id="WP_379941627.1">
    <property type="nucleotide sequence ID" value="NZ_JBHTIB010000012.1"/>
</dbReference>
<proteinExistence type="predicted"/>
<feature type="chain" id="PRO_5047186879" description="Nicotinate-nucleotide adenylyltransferase" evidence="1">
    <location>
        <begin position="20"/>
        <end position="177"/>
    </location>
</feature>
<sequence length="177" mass="20522">MKKLVIGLMFLGITNLVVAQSNQYVHGEYLAGEYLAEVTILSSNSTYMNNVLDVNTPAQIRNLEAEAARYDVTEHPKFNEEDFDSFEVIFEQPNARIIATYNDEGEIIKSYERFKDVILPKNLVKQIMMEYPGWEFRSDTYLVKYYLGKDVKKYYKLQLIKDNNKVNLKVDPTGNVL</sequence>
<comment type="caution">
    <text evidence="2">The sequence shown here is derived from an EMBL/GenBank/DDBJ whole genome shotgun (WGS) entry which is preliminary data.</text>
</comment>
<dbReference type="SUPFAM" id="SSF160574">
    <property type="entry name" value="BT0923-like"/>
    <property type="match status" value="1"/>
</dbReference>
<feature type="signal peptide" evidence="1">
    <location>
        <begin position="1"/>
        <end position="19"/>
    </location>
</feature>
<dbReference type="EMBL" id="JBHTIB010000012">
    <property type="protein sequence ID" value="MFD0836002.1"/>
    <property type="molecule type" value="Genomic_DNA"/>
</dbReference>
<evidence type="ECO:0000256" key="1">
    <source>
        <dbReference type="SAM" id="SignalP"/>
    </source>
</evidence>
<name>A0ABW3BVB4_9FLAO</name>
<evidence type="ECO:0000313" key="2">
    <source>
        <dbReference type="EMBL" id="MFD0836002.1"/>
    </source>
</evidence>
<evidence type="ECO:0000313" key="3">
    <source>
        <dbReference type="Proteomes" id="UP001597011"/>
    </source>
</evidence>
<gene>
    <name evidence="2" type="ORF">ACFQ0I_09520</name>
</gene>
<organism evidence="2 3">
    <name type="scientific">Mariniflexile aquimaris</name>
    <dbReference type="NCBI Taxonomy" id="881009"/>
    <lineage>
        <taxon>Bacteria</taxon>
        <taxon>Pseudomonadati</taxon>
        <taxon>Bacteroidota</taxon>
        <taxon>Flavobacteriia</taxon>
        <taxon>Flavobacteriales</taxon>
        <taxon>Flavobacteriaceae</taxon>
        <taxon>Mariniflexile</taxon>
    </lineage>
</organism>